<dbReference type="Proteomes" id="UP001153148">
    <property type="component" value="Unassembled WGS sequence"/>
</dbReference>
<evidence type="ECO:0000259" key="1">
    <source>
        <dbReference type="SMART" id="SM01311"/>
    </source>
</evidence>
<accession>A0ABN7PSE1</accession>
<feature type="non-terminal residue" evidence="2">
    <location>
        <position position="147"/>
    </location>
</feature>
<dbReference type="InterPro" id="IPR029262">
    <property type="entry name" value="RPOL_N"/>
</dbReference>
<comment type="caution">
    <text evidence="2">The sequence shown here is derived from an EMBL/GenBank/DDBJ whole genome shotgun (WGS) entry which is preliminary data.</text>
</comment>
<dbReference type="InterPro" id="IPR043502">
    <property type="entry name" value="DNA/RNA_pol_sf"/>
</dbReference>
<dbReference type="InterPro" id="IPR002092">
    <property type="entry name" value="DNA-dir_Rpol_phage-type"/>
</dbReference>
<organism evidence="2 3">
    <name type="scientific">Timema podura</name>
    <name type="common">Walking stick</name>
    <dbReference type="NCBI Taxonomy" id="61482"/>
    <lineage>
        <taxon>Eukaryota</taxon>
        <taxon>Metazoa</taxon>
        <taxon>Ecdysozoa</taxon>
        <taxon>Arthropoda</taxon>
        <taxon>Hexapoda</taxon>
        <taxon>Insecta</taxon>
        <taxon>Pterygota</taxon>
        <taxon>Neoptera</taxon>
        <taxon>Polyneoptera</taxon>
        <taxon>Phasmatodea</taxon>
        <taxon>Timematodea</taxon>
        <taxon>Timematoidea</taxon>
        <taxon>Timematidae</taxon>
        <taxon>Timema</taxon>
    </lineage>
</organism>
<protein>
    <recommendedName>
        <fullName evidence="1">DNA-directed RNA polymerase N-terminal domain-containing protein</fullName>
    </recommendedName>
</protein>
<evidence type="ECO:0000313" key="2">
    <source>
        <dbReference type="EMBL" id="CAG2069077.1"/>
    </source>
</evidence>
<dbReference type="PANTHER" id="PTHR10102">
    <property type="entry name" value="DNA-DIRECTED RNA POLYMERASE, MITOCHONDRIAL"/>
    <property type="match status" value="1"/>
</dbReference>
<reference evidence="2" key="1">
    <citation type="submission" date="2021-03" db="EMBL/GenBank/DDBJ databases">
        <authorList>
            <person name="Tran Van P."/>
        </authorList>
    </citation>
    <scope>NUCLEOTIDE SEQUENCE</scope>
</reference>
<keyword evidence="3" id="KW-1185">Reference proteome</keyword>
<dbReference type="InterPro" id="IPR037159">
    <property type="entry name" value="RNA_POL_N_sf"/>
</dbReference>
<dbReference type="PANTHER" id="PTHR10102:SF0">
    <property type="entry name" value="DNA-DIRECTED RNA POLYMERASE, MITOCHONDRIAL"/>
    <property type="match status" value="1"/>
</dbReference>
<proteinExistence type="predicted"/>
<evidence type="ECO:0000313" key="3">
    <source>
        <dbReference type="Proteomes" id="UP001153148"/>
    </source>
</evidence>
<dbReference type="Gene3D" id="1.10.1320.10">
    <property type="entry name" value="DNA-directed RNA polymerase, N-terminal domain"/>
    <property type="match status" value="1"/>
</dbReference>
<sequence>MEEESSGQRKTRSIDWIADDRNIRAKISIGHLLPAFYTLFRHQGHILKEEVKPHPVLARLFRGAAQEELIFDVTNVPMLTPPLPWSSVTSGGYLLARANLIRLPFQAVQQWHRLKEAPEKELYPSLDSLNQLGAVPWTINEPVSNFY</sequence>
<dbReference type="SMART" id="SM01311">
    <property type="entry name" value="RPOL_N"/>
    <property type="match status" value="1"/>
</dbReference>
<name>A0ABN7PSE1_TIMPD</name>
<dbReference type="SUPFAM" id="SSF56672">
    <property type="entry name" value="DNA/RNA polymerases"/>
    <property type="match status" value="1"/>
</dbReference>
<feature type="domain" description="DNA-directed RNA polymerase N-terminal" evidence="1">
    <location>
        <begin position="1"/>
        <end position="134"/>
    </location>
</feature>
<dbReference type="EMBL" id="CAJPIN010115581">
    <property type="protein sequence ID" value="CAG2069077.1"/>
    <property type="molecule type" value="Genomic_DNA"/>
</dbReference>
<gene>
    <name evidence="2" type="ORF">TPAB3V08_LOCUS16020</name>
</gene>
<dbReference type="Pfam" id="PF14700">
    <property type="entry name" value="RPOL_N"/>
    <property type="match status" value="1"/>
</dbReference>